<proteinExistence type="predicted"/>
<protein>
    <submittedName>
        <fullName evidence="1">Uncharacterized protein</fullName>
    </submittedName>
</protein>
<accession>A0A494WCC1</accession>
<gene>
    <name evidence="1" type="ORF">SAMIE_1014400</name>
</gene>
<evidence type="ECO:0000313" key="2">
    <source>
        <dbReference type="Proteomes" id="UP000279959"/>
    </source>
</evidence>
<dbReference type="KEGG" id="sami:SAMIE_1014400"/>
<dbReference type="AlphaFoldDB" id="A0A494WCC1"/>
<name>A0A494WCC1_9SPHN</name>
<organism evidence="1 2">
    <name type="scientific">Sphingobium amiense</name>
    <dbReference type="NCBI Taxonomy" id="135719"/>
    <lineage>
        <taxon>Bacteria</taxon>
        <taxon>Pseudomonadati</taxon>
        <taxon>Pseudomonadota</taxon>
        <taxon>Alphaproteobacteria</taxon>
        <taxon>Sphingomonadales</taxon>
        <taxon>Sphingomonadaceae</taxon>
        <taxon>Sphingobium</taxon>
    </lineage>
</organism>
<dbReference type="EMBL" id="AP018664">
    <property type="protein sequence ID" value="BBD97939.1"/>
    <property type="molecule type" value="Genomic_DNA"/>
</dbReference>
<sequence length="226" mass="25616">MALAVLAYVGRNWFESMLKSRFAVAEQRIAASLAIRAGLRSHEQNELVAFRIAVEKWEYFLQSGIGDLTMQAESKDFEPADFHKSDLKLFGNVRLAAVKASIFLCDPNLEIELLKTIATIRALYYPLLETTMHDLLETQEQMLPYLNRLRLFEASGQKDTVIALTADEAQVLISLRHQMTAVLQGFAENLSSQYRSIAEQLYELKDKINVRTYRPLTNSEVDPGNG</sequence>
<evidence type="ECO:0000313" key="1">
    <source>
        <dbReference type="EMBL" id="BBD97939.1"/>
    </source>
</evidence>
<dbReference type="Proteomes" id="UP000279959">
    <property type="component" value="Chromosome"/>
</dbReference>
<keyword evidence="2" id="KW-1185">Reference proteome</keyword>
<reference evidence="1 2" key="1">
    <citation type="submission" date="2018-05" db="EMBL/GenBank/DDBJ databases">
        <title>Complete Genome Sequence of the Nonylphenol-Degrading Bacterium Sphingobium amiense DSM 16289T.</title>
        <authorList>
            <person name="Ootsuka M."/>
            <person name="Nishizawa T."/>
            <person name="Ohta H."/>
        </authorList>
    </citation>
    <scope>NUCLEOTIDE SEQUENCE [LARGE SCALE GENOMIC DNA]</scope>
    <source>
        <strain evidence="1 2">DSM 16289</strain>
    </source>
</reference>